<proteinExistence type="predicted"/>
<organism evidence="2 3">
    <name type="scientific">Leptidea sinapis</name>
    <dbReference type="NCBI Taxonomy" id="189913"/>
    <lineage>
        <taxon>Eukaryota</taxon>
        <taxon>Metazoa</taxon>
        <taxon>Ecdysozoa</taxon>
        <taxon>Arthropoda</taxon>
        <taxon>Hexapoda</taxon>
        <taxon>Insecta</taxon>
        <taxon>Pterygota</taxon>
        <taxon>Neoptera</taxon>
        <taxon>Endopterygota</taxon>
        <taxon>Lepidoptera</taxon>
        <taxon>Glossata</taxon>
        <taxon>Ditrysia</taxon>
        <taxon>Papilionoidea</taxon>
        <taxon>Pieridae</taxon>
        <taxon>Dismorphiinae</taxon>
        <taxon>Leptidea</taxon>
    </lineage>
</organism>
<dbReference type="EMBL" id="FZQP02006992">
    <property type="protein sequence ID" value="VVD05594.1"/>
    <property type="molecule type" value="Genomic_DNA"/>
</dbReference>
<keyword evidence="1" id="KW-0812">Transmembrane</keyword>
<evidence type="ECO:0000313" key="2">
    <source>
        <dbReference type="EMBL" id="VVD05594.1"/>
    </source>
</evidence>
<keyword evidence="1" id="KW-0472">Membrane</keyword>
<evidence type="ECO:0000313" key="3">
    <source>
        <dbReference type="Proteomes" id="UP000324832"/>
    </source>
</evidence>
<dbReference type="Proteomes" id="UP000324832">
    <property type="component" value="Unassembled WGS sequence"/>
</dbReference>
<keyword evidence="1" id="KW-1133">Transmembrane helix</keyword>
<name>A0A5E4R6N6_9NEOP</name>
<accession>A0A5E4R6N6</accession>
<evidence type="ECO:0000256" key="1">
    <source>
        <dbReference type="SAM" id="Phobius"/>
    </source>
</evidence>
<dbReference type="Gene3D" id="1.10.287.630">
    <property type="entry name" value="Helix hairpin bin"/>
    <property type="match status" value="1"/>
</dbReference>
<gene>
    <name evidence="2" type="ORF">LSINAPIS_LOCUS15092</name>
</gene>
<dbReference type="AlphaFoldDB" id="A0A5E4R6N6"/>
<protein>
    <submittedName>
        <fullName evidence="2">Uncharacterized protein</fullName>
    </submittedName>
</protein>
<sequence>MVTGSVAVSGIAVASLSLLICLYMKPEESFRARYRLIMKEMMESHVPLSLRNKVETFYKMYWHKQKAVSATQLLPYASCPSACTRAHVEIRAATFCTAHVLRVKELWSTINRYGEGSLVLGFCNTHPYYLVFKSEVPVMFRFYDYVVTCVFCLDMMVYLSTGANVEDGNYDALCITREIATRVLSEGVELKISA</sequence>
<keyword evidence="3" id="KW-1185">Reference proteome</keyword>
<reference evidence="2 3" key="1">
    <citation type="submission" date="2017-07" db="EMBL/GenBank/DDBJ databases">
        <authorList>
            <person name="Talla V."/>
            <person name="Backstrom N."/>
        </authorList>
    </citation>
    <scope>NUCLEOTIDE SEQUENCE [LARGE SCALE GENOMIC DNA]</scope>
</reference>
<feature type="transmembrane region" description="Helical" evidence="1">
    <location>
        <begin position="6"/>
        <end position="24"/>
    </location>
</feature>